<dbReference type="NCBIfam" id="NF009897">
    <property type="entry name" value="PRK13357.1"/>
    <property type="match status" value="1"/>
</dbReference>
<protein>
    <recommendedName>
        <fullName evidence="6">branched-chain-amino-acid transaminase</fullName>
        <ecNumber evidence="6">2.6.1.42</ecNumber>
    </recommendedName>
</protein>
<comment type="pathway">
    <text evidence="4">Amino-acid biosynthesis; L-leucine biosynthesis; L-leucine from 3-methyl-2-oxobutanoate: step 4/4.</text>
</comment>
<evidence type="ECO:0000256" key="4">
    <source>
        <dbReference type="ARBA" id="ARBA00005072"/>
    </source>
</evidence>
<dbReference type="AlphaFoldDB" id="A0A1G8KM95"/>
<dbReference type="CDD" id="cd01557">
    <property type="entry name" value="BCAT_beta_family"/>
    <property type="match status" value="1"/>
</dbReference>
<dbReference type="UniPathway" id="UPA00048">
    <property type="reaction ID" value="UER00073"/>
</dbReference>
<evidence type="ECO:0000313" key="16">
    <source>
        <dbReference type="EMBL" id="SDI44529.1"/>
    </source>
</evidence>
<evidence type="ECO:0000256" key="2">
    <source>
        <dbReference type="ARBA" id="ARBA00004824"/>
    </source>
</evidence>
<comment type="pathway">
    <text evidence="3">Amino-acid biosynthesis; L-valine biosynthesis; L-valine from pyruvate: step 4/4.</text>
</comment>
<evidence type="ECO:0000256" key="10">
    <source>
        <dbReference type="ARBA" id="ARBA00022898"/>
    </source>
</evidence>
<dbReference type="Proteomes" id="UP000183255">
    <property type="component" value="Unassembled WGS sequence"/>
</dbReference>
<dbReference type="PIRSF" id="PIRSF006468">
    <property type="entry name" value="BCAT1"/>
    <property type="match status" value="1"/>
</dbReference>
<dbReference type="Gene3D" id="3.30.470.10">
    <property type="match status" value="1"/>
</dbReference>
<dbReference type="EC" id="2.6.1.42" evidence="6"/>
<evidence type="ECO:0000256" key="8">
    <source>
        <dbReference type="ARBA" id="ARBA00022605"/>
    </source>
</evidence>
<accession>A0A1G8KM95</accession>
<comment type="cofactor">
    <cofactor evidence="1">
        <name>pyridoxal 5'-phosphate</name>
        <dbReference type="ChEBI" id="CHEBI:597326"/>
    </cofactor>
</comment>
<feature type="modified residue" description="N6-(pyridoxal phosphate)lysine" evidence="15">
    <location>
        <position position="197"/>
    </location>
</feature>
<dbReference type="EMBL" id="FNDZ01000002">
    <property type="protein sequence ID" value="SDI44529.1"/>
    <property type="molecule type" value="Genomic_DNA"/>
</dbReference>
<reference evidence="16 17" key="1">
    <citation type="submission" date="2016-10" db="EMBL/GenBank/DDBJ databases">
        <authorList>
            <person name="de Groot N.N."/>
        </authorList>
    </citation>
    <scope>NUCLEOTIDE SEQUENCE [LARGE SCALE GENOMIC DNA]</scope>
    <source>
        <strain evidence="16 17">CGMCC 1.5058</strain>
    </source>
</reference>
<dbReference type="InterPro" id="IPR043131">
    <property type="entry name" value="BCAT-like_N"/>
</dbReference>
<proteinExistence type="inferred from homology"/>
<comment type="similarity">
    <text evidence="5">Belongs to the class-IV pyridoxal-phosphate-dependent aminotransferase family.</text>
</comment>
<evidence type="ECO:0000256" key="15">
    <source>
        <dbReference type="PIRSR" id="PIRSR006468-1"/>
    </source>
</evidence>
<evidence type="ECO:0000256" key="5">
    <source>
        <dbReference type="ARBA" id="ARBA00009320"/>
    </source>
</evidence>
<keyword evidence="8" id="KW-0028">Amino-acid biosynthesis</keyword>
<keyword evidence="11" id="KW-0100">Branched-chain amino acid biosynthesis</keyword>
<name>A0A1G8KM95_9CLOT</name>
<comment type="catalytic activity">
    <reaction evidence="13">
        <text>L-isoleucine + 2-oxoglutarate = (S)-3-methyl-2-oxopentanoate + L-glutamate</text>
        <dbReference type="Rhea" id="RHEA:24801"/>
        <dbReference type="ChEBI" id="CHEBI:16810"/>
        <dbReference type="ChEBI" id="CHEBI:29985"/>
        <dbReference type="ChEBI" id="CHEBI:35146"/>
        <dbReference type="ChEBI" id="CHEBI:58045"/>
        <dbReference type="EC" id="2.6.1.42"/>
    </reaction>
</comment>
<evidence type="ECO:0000313" key="17">
    <source>
        <dbReference type="Proteomes" id="UP000183255"/>
    </source>
</evidence>
<evidence type="ECO:0000256" key="11">
    <source>
        <dbReference type="ARBA" id="ARBA00023304"/>
    </source>
</evidence>
<dbReference type="GO" id="GO:0009099">
    <property type="term" value="P:L-valine biosynthetic process"/>
    <property type="evidence" value="ECO:0007669"/>
    <property type="project" value="UniProtKB-UniPathway"/>
</dbReference>
<gene>
    <name evidence="16" type="ORF">SAMN05421804_102363</name>
</gene>
<dbReference type="NCBIfam" id="TIGR01123">
    <property type="entry name" value="ilvE_II"/>
    <property type="match status" value="1"/>
</dbReference>
<dbReference type="InterPro" id="IPR033939">
    <property type="entry name" value="BCAT_family"/>
</dbReference>
<dbReference type="InterPro" id="IPR043132">
    <property type="entry name" value="BCAT-like_C"/>
</dbReference>
<evidence type="ECO:0000256" key="1">
    <source>
        <dbReference type="ARBA" id="ARBA00001933"/>
    </source>
</evidence>
<dbReference type="InterPro" id="IPR001544">
    <property type="entry name" value="Aminotrans_IV"/>
</dbReference>
<evidence type="ECO:0000256" key="14">
    <source>
        <dbReference type="ARBA" id="ARBA00049229"/>
    </source>
</evidence>
<dbReference type="UniPathway" id="UPA00049">
    <property type="reaction ID" value="UER00062"/>
</dbReference>
<comment type="catalytic activity">
    <reaction evidence="14">
        <text>L-leucine + 2-oxoglutarate = 4-methyl-2-oxopentanoate + L-glutamate</text>
        <dbReference type="Rhea" id="RHEA:18321"/>
        <dbReference type="ChEBI" id="CHEBI:16810"/>
        <dbReference type="ChEBI" id="CHEBI:17865"/>
        <dbReference type="ChEBI" id="CHEBI:29985"/>
        <dbReference type="ChEBI" id="CHEBI:57427"/>
        <dbReference type="EC" id="2.6.1.42"/>
    </reaction>
</comment>
<sequence>MIKEIKIQLREDKREIPQDISKVKFGKTFSDHMFLMDYNSKDGWHDARIVPHGPIPMDPGAMVFHYAQEIFEGMKAYRRPDGGIQFFRPYENIKRMARSGERVSMPAMDEDMFMEALRKLVEVDKDWVPSAPGSSLYIRPFMFATDVGLGVHASDSYLFCILTCPVASYYPEGINPIKIMIEDEDVRAVRGGTGFAKCGGNYAASIRASKRASEKGFSQVLWLDGVERKYIEEVGAMNIMFKIGGKIITPALNGSVLPGITRMSSMELLRSWGYEVEERLISVDELIEAAKNGTLEEAWGTGTAAVVSPVGRLTYKGEDFTVQSGGIGQVTQKLYDGLTGIQSGKLEDTFQWMEKLEK</sequence>
<dbReference type="GO" id="GO:0009097">
    <property type="term" value="P:isoleucine biosynthetic process"/>
    <property type="evidence" value="ECO:0007669"/>
    <property type="project" value="UniProtKB-UniPathway"/>
</dbReference>
<keyword evidence="9 16" id="KW-0808">Transferase</keyword>
<evidence type="ECO:0000256" key="6">
    <source>
        <dbReference type="ARBA" id="ARBA00013053"/>
    </source>
</evidence>
<dbReference type="InterPro" id="IPR036038">
    <property type="entry name" value="Aminotransferase-like"/>
</dbReference>
<dbReference type="SUPFAM" id="SSF56752">
    <property type="entry name" value="D-aminoacid aminotransferase-like PLP-dependent enzymes"/>
    <property type="match status" value="1"/>
</dbReference>
<comment type="pathway">
    <text evidence="2">Amino-acid biosynthesis; L-isoleucine biosynthesis; L-isoleucine from 2-oxobutanoate: step 4/4.</text>
</comment>
<keyword evidence="7 16" id="KW-0032">Aminotransferase</keyword>
<dbReference type="Pfam" id="PF01063">
    <property type="entry name" value="Aminotran_4"/>
    <property type="match status" value="1"/>
</dbReference>
<dbReference type="Gene3D" id="3.20.10.10">
    <property type="entry name" value="D-amino Acid Aminotransferase, subunit A, domain 2"/>
    <property type="match status" value="1"/>
</dbReference>
<dbReference type="UniPathway" id="UPA00047">
    <property type="reaction ID" value="UER00058"/>
</dbReference>
<evidence type="ECO:0000256" key="13">
    <source>
        <dbReference type="ARBA" id="ARBA00048798"/>
    </source>
</evidence>
<comment type="catalytic activity">
    <reaction evidence="12">
        <text>L-valine + 2-oxoglutarate = 3-methyl-2-oxobutanoate + L-glutamate</text>
        <dbReference type="Rhea" id="RHEA:24813"/>
        <dbReference type="ChEBI" id="CHEBI:11851"/>
        <dbReference type="ChEBI" id="CHEBI:16810"/>
        <dbReference type="ChEBI" id="CHEBI:29985"/>
        <dbReference type="ChEBI" id="CHEBI:57762"/>
        <dbReference type="EC" id="2.6.1.42"/>
    </reaction>
</comment>
<evidence type="ECO:0000256" key="9">
    <source>
        <dbReference type="ARBA" id="ARBA00022679"/>
    </source>
</evidence>
<dbReference type="PANTHER" id="PTHR11825">
    <property type="entry name" value="SUBGROUP IIII AMINOTRANSFERASE"/>
    <property type="match status" value="1"/>
</dbReference>
<dbReference type="PANTHER" id="PTHR11825:SF44">
    <property type="entry name" value="BRANCHED-CHAIN-AMINO-ACID AMINOTRANSFERASE"/>
    <property type="match status" value="1"/>
</dbReference>
<evidence type="ECO:0000256" key="3">
    <source>
        <dbReference type="ARBA" id="ARBA00004931"/>
    </source>
</evidence>
<organism evidence="16 17">
    <name type="scientific">Proteiniclasticum ruminis</name>
    <dbReference type="NCBI Taxonomy" id="398199"/>
    <lineage>
        <taxon>Bacteria</taxon>
        <taxon>Bacillati</taxon>
        <taxon>Bacillota</taxon>
        <taxon>Clostridia</taxon>
        <taxon>Eubacteriales</taxon>
        <taxon>Clostridiaceae</taxon>
        <taxon>Proteiniclasticum</taxon>
    </lineage>
</organism>
<evidence type="ECO:0000256" key="7">
    <source>
        <dbReference type="ARBA" id="ARBA00022576"/>
    </source>
</evidence>
<evidence type="ECO:0000256" key="12">
    <source>
        <dbReference type="ARBA" id="ARBA00048212"/>
    </source>
</evidence>
<keyword evidence="10" id="KW-0663">Pyridoxal phosphate</keyword>
<dbReference type="InterPro" id="IPR005786">
    <property type="entry name" value="B_amino_transII"/>
</dbReference>
<dbReference type="GO" id="GO:0009098">
    <property type="term" value="P:L-leucine biosynthetic process"/>
    <property type="evidence" value="ECO:0007669"/>
    <property type="project" value="UniProtKB-UniPathway"/>
</dbReference>
<dbReference type="GO" id="GO:0004084">
    <property type="term" value="F:branched-chain-amino-acid transaminase activity"/>
    <property type="evidence" value="ECO:0007669"/>
    <property type="project" value="UniProtKB-EC"/>
</dbReference>